<dbReference type="EMBL" id="JBBWWQ010000007">
    <property type="protein sequence ID" value="KAK8942717.1"/>
    <property type="molecule type" value="Genomic_DNA"/>
</dbReference>
<protein>
    <submittedName>
        <fullName evidence="2">Uncharacterized protein</fullName>
    </submittedName>
</protein>
<dbReference type="EMBL" id="JBBWWQ010000007">
    <property type="protein sequence ID" value="KAK8943279.1"/>
    <property type="molecule type" value="Genomic_DNA"/>
</dbReference>
<dbReference type="Proteomes" id="UP001418222">
    <property type="component" value="Unassembled WGS sequence"/>
</dbReference>
<gene>
    <name evidence="1" type="ORF">KSP39_PZI008771</name>
    <name evidence="2" type="ORF">KSP39_PZI008780</name>
</gene>
<proteinExistence type="predicted"/>
<evidence type="ECO:0000313" key="1">
    <source>
        <dbReference type="EMBL" id="KAK8942717.1"/>
    </source>
</evidence>
<accession>A0AAP0BLG2</accession>
<evidence type="ECO:0000313" key="2">
    <source>
        <dbReference type="EMBL" id="KAK8943279.1"/>
    </source>
</evidence>
<dbReference type="PANTHER" id="PTHR31094:SF2">
    <property type="entry name" value="RIKEN CDNA 2310061I04 GENE"/>
    <property type="match status" value="1"/>
</dbReference>
<dbReference type="Pfam" id="PF10184">
    <property type="entry name" value="DUF2358"/>
    <property type="match status" value="1"/>
</dbReference>
<dbReference type="InterPro" id="IPR018790">
    <property type="entry name" value="DUF2358"/>
</dbReference>
<dbReference type="PANTHER" id="PTHR31094">
    <property type="entry name" value="RIKEN CDNA 2310061I04 GENE"/>
    <property type="match status" value="1"/>
</dbReference>
<organism evidence="2 3">
    <name type="scientific">Platanthera zijinensis</name>
    <dbReference type="NCBI Taxonomy" id="2320716"/>
    <lineage>
        <taxon>Eukaryota</taxon>
        <taxon>Viridiplantae</taxon>
        <taxon>Streptophyta</taxon>
        <taxon>Embryophyta</taxon>
        <taxon>Tracheophyta</taxon>
        <taxon>Spermatophyta</taxon>
        <taxon>Magnoliopsida</taxon>
        <taxon>Liliopsida</taxon>
        <taxon>Asparagales</taxon>
        <taxon>Orchidaceae</taxon>
        <taxon>Orchidoideae</taxon>
        <taxon>Orchideae</taxon>
        <taxon>Orchidinae</taxon>
        <taxon>Platanthera</taxon>
    </lineage>
</organism>
<comment type="caution">
    <text evidence="2">The sequence shown here is derived from an EMBL/GenBank/DDBJ whole genome shotgun (WGS) entry which is preliminary data.</text>
</comment>
<dbReference type="AlphaFoldDB" id="A0AAP0BLG2"/>
<keyword evidence="3" id="KW-1185">Reference proteome</keyword>
<evidence type="ECO:0000313" key="3">
    <source>
        <dbReference type="Proteomes" id="UP001418222"/>
    </source>
</evidence>
<reference evidence="2" key="2">
    <citation type="submission" date="2024-02" db="EMBL/GenBank/DDBJ databases">
        <authorList>
            <person name="Li M.-H."/>
            <person name="Liu K.-W."/>
            <person name="Li Z."/>
            <person name="Lu H.-C."/>
            <person name="Ye Q.-L."/>
            <person name="Zhang D."/>
            <person name="Wang J.-Y."/>
            <person name="Li Y.-F."/>
            <person name="Zhong Z.-M."/>
            <person name="Liu X."/>
            <person name="Yu X."/>
            <person name="Liu D.-K."/>
            <person name="Tu X.-D."/>
            <person name="Liu B."/>
            <person name="Hao Y."/>
            <person name="Liao X.-Y."/>
            <person name="Jiang Y.-T."/>
            <person name="Sun W.-H."/>
            <person name="Chen J."/>
            <person name="Ai Y."/>
            <person name="Zhai J.-W."/>
            <person name="Wu S.-S."/>
            <person name="Zhou Z."/>
            <person name="Hsiao Y.-Y."/>
            <person name="Wu W.-L."/>
            <person name="Chen Y.-Y."/>
            <person name="Lin Y.-F."/>
            <person name="Hsu J.-L."/>
            <person name="Li C.-Y."/>
            <person name="Wang Z.-W."/>
            <person name="Zhao X."/>
            <person name="Zhong W.-Y."/>
            <person name="Ma X.-K."/>
            <person name="Ma L."/>
            <person name="Huang J."/>
            <person name="Chen G.-Z."/>
            <person name="Huang M.-Z."/>
            <person name="Huang L."/>
            <person name="Peng D.-H."/>
            <person name="Luo Y.-B."/>
            <person name="Zou S.-Q."/>
            <person name="Chen S.-P."/>
            <person name="Lan S."/>
            <person name="Tsai W.-C."/>
            <person name="Van De Peer Y."/>
            <person name="Liu Z.-J."/>
        </authorList>
    </citation>
    <scope>NUCLEOTIDE SEQUENCE</scope>
    <source>
        <strain evidence="2">Lor287</strain>
        <tissue evidence="2">Leaf</tissue>
    </source>
</reference>
<reference evidence="2 3" key="1">
    <citation type="journal article" date="2022" name="Nat. Plants">
        <title>Genomes of leafy and leafless Platanthera orchids illuminate the evolution of mycoheterotrophy.</title>
        <authorList>
            <person name="Li M.H."/>
            <person name="Liu K.W."/>
            <person name="Li Z."/>
            <person name="Lu H.C."/>
            <person name="Ye Q.L."/>
            <person name="Zhang D."/>
            <person name="Wang J.Y."/>
            <person name="Li Y.F."/>
            <person name="Zhong Z.M."/>
            <person name="Liu X."/>
            <person name="Yu X."/>
            <person name="Liu D.K."/>
            <person name="Tu X.D."/>
            <person name="Liu B."/>
            <person name="Hao Y."/>
            <person name="Liao X.Y."/>
            <person name="Jiang Y.T."/>
            <person name="Sun W.H."/>
            <person name="Chen J."/>
            <person name="Chen Y.Q."/>
            <person name="Ai Y."/>
            <person name="Zhai J.W."/>
            <person name="Wu S.S."/>
            <person name="Zhou Z."/>
            <person name="Hsiao Y.Y."/>
            <person name="Wu W.L."/>
            <person name="Chen Y.Y."/>
            <person name="Lin Y.F."/>
            <person name="Hsu J.L."/>
            <person name="Li C.Y."/>
            <person name="Wang Z.W."/>
            <person name="Zhao X."/>
            <person name="Zhong W.Y."/>
            <person name="Ma X.K."/>
            <person name="Ma L."/>
            <person name="Huang J."/>
            <person name="Chen G.Z."/>
            <person name="Huang M.Z."/>
            <person name="Huang L."/>
            <person name="Peng D.H."/>
            <person name="Luo Y.B."/>
            <person name="Zou S.Q."/>
            <person name="Chen S.P."/>
            <person name="Lan S."/>
            <person name="Tsai W.C."/>
            <person name="Van de Peer Y."/>
            <person name="Liu Z.J."/>
        </authorList>
    </citation>
    <scope>NUCLEOTIDE SEQUENCE [LARGE SCALE GENOMIC DNA]</scope>
    <source>
        <strain evidence="2">Lor287</strain>
    </source>
</reference>
<sequence length="88" mass="10318">MFFLKKNISQHFLLYRDDIVLKDPLNTFAGIKNYKSIFCALRFIGPVLFKCLRVDIFCSIGRGRSSSIGWITSLEILRRGSKSLRWWD</sequence>
<name>A0AAP0BLG2_9ASPA</name>